<evidence type="ECO:0000313" key="5">
    <source>
        <dbReference type="EMBL" id="HIT37757.1"/>
    </source>
</evidence>
<dbReference type="Pfam" id="PF00588">
    <property type="entry name" value="SpoU_methylase"/>
    <property type="match status" value="1"/>
</dbReference>
<dbReference type="Gene3D" id="3.40.1280.10">
    <property type="match status" value="1"/>
</dbReference>
<feature type="domain" description="tRNA/rRNA methyltransferase SpoU type" evidence="4">
    <location>
        <begin position="89"/>
        <end position="227"/>
    </location>
</feature>
<dbReference type="InterPro" id="IPR029026">
    <property type="entry name" value="tRNA_m1G_MTases_N"/>
</dbReference>
<reference evidence="5" key="2">
    <citation type="journal article" date="2021" name="PeerJ">
        <title>Extensive microbial diversity within the chicken gut microbiome revealed by metagenomics and culture.</title>
        <authorList>
            <person name="Gilroy R."/>
            <person name="Ravi A."/>
            <person name="Getino M."/>
            <person name="Pursley I."/>
            <person name="Horton D.L."/>
            <person name="Alikhan N.F."/>
            <person name="Baker D."/>
            <person name="Gharbi K."/>
            <person name="Hall N."/>
            <person name="Watson M."/>
            <person name="Adriaenssens E.M."/>
            <person name="Foster-Nyarko E."/>
            <person name="Jarju S."/>
            <person name="Secka A."/>
            <person name="Antonio M."/>
            <person name="Oren A."/>
            <person name="Chaudhuri R.R."/>
            <person name="La Ragione R."/>
            <person name="Hildebrand F."/>
            <person name="Pallen M.J."/>
        </authorList>
    </citation>
    <scope>NUCLEOTIDE SEQUENCE</scope>
    <source>
        <strain evidence="5">CHK195-26880</strain>
    </source>
</reference>
<proteinExistence type="inferred from homology"/>
<evidence type="ECO:0000313" key="6">
    <source>
        <dbReference type="Proteomes" id="UP000886833"/>
    </source>
</evidence>
<comment type="similarity">
    <text evidence="1">Belongs to the class IV-like SAM-binding methyltransferase superfamily. RNA methyltransferase TrmH family.</text>
</comment>
<evidence type="ECO:0000256" key="3">
    <source>
        <dbReference type="ARBA" id="ARBA00022679"/>
    </source>
</evidence>
<dbReference type="InterPro" id="IPR001537">
    <property type="entry name" value="SpoU_MeTrfase"/>
</dbReference>
<dbReference type="GO" id="GO:0005829">
    <property type="term" value="C:cytosol"/>
    <property type="evidence" value="ECO:0007669"/>
    <property type="project" value="TreeGrafter"/>
</dbReference>
<dbReference type="InterPro" id="IPR004441">
    <property type="entry name" value="rRNA_MeTrfase_TrmH"/>
</dbReference>
<dbReference type="PANTHER" id="PTHR46429">
    <property type="entry name" value="23S RRNA (GUANOSINE-2'-O-)-METHYLTRANSFERASE RLMB"/>
    <property type="match status" value="1"/>
</dbReference>
<protein>
    <submittedName>
        <fullName evidence="5">23S rRNA (Guanosine(2251)-2'-O)-methyltransferase RlmB</fullName>
    </submittedName>
</protein>
<dbReference type="PANTHER" id="PTHR46429:SF1">
    <property type="entry name" value="23S RRNA (GUANOSINE-2'-O-)-METHYLTRANSFERASE RLMB"/>
    <property type="match status" value="1"/>
</dbReference>
<comment type="caution">
    <text evidence="5">The sequence shown here is derived from an EMBL/GenBank/DDBJ whole genome shotgun (WGS) entry which is preliminary data.</text>
</comment>
<name>A0A9D1GAY0_9FIRM</name>
<gene>
    <name evidence="5" type="primary">rlmB</name>
    <name evidence="5" type="ORF">IAB59_04720</name>
</gene>
<dbReference type="AlphaFoldDB" id="A0A9D1GAY0"/>
<keyword evidence="2" id="KW-0489">Methyltransferase</keyword>
<dbReference type="NCBIfam" id="TIGR00186">
    <property type="entry name" value="rRNA_methyl_3"/>
    <property type="match status" value="1"/>
</dbReference>
<dbReference type="GO" id="GO:0008173">
    <property type="term" value="F:RNA methyltransferase activity"/>
    <property type="evidence" value="ECO:0007669"/>
    <property type="project" value="InterPro"/>
</dbReference>
<dbReference type="FunFam" id="3.40.1280.10:FF:000008">
    <property type="entry name" value="Group 3 RNA methyltransferase TrmH"/>
    <property type="match status" value="1"/>
</dbReference>
<evidence type="ECO:0000259" key="4">
    <source>
        <dbReference type="Pfam" id="PF00588"/>
    </source>
</evidence>
<dbReference type="Proteomes" id="UP000886833">
    <property type="component" value="Unassembled WGS sequence"/>
</dbReference>
<keyword evidence="3" id="KW-0808">Transferase</keyword>
<dbReference type="GO" id="GO:0032259">
    <property type="term" value="P:methylation"/>
    <property type="evidence" value="ECO:0007669"/>
    <property type="project" value="UniProtKB-KW"/>
</dbReference>
<reference evidence="5" key="1">
    <citation type="submission" date="2020-10" db="EMBL/GenBank/DDBJ databases">
        <authorList>
            <person name="Gilroy R."/>
        </authorList>
    </citation>
    <scope>NUCLEOTIDE SEQUENCE</scope>
    <source>
        <strain evidence="5">CHK195-26880</strain>
    </source>
</reference>
<organism evidence="5 6">
    <name type="scientific">Candidatus Onthousia faecipullorum</name>
    <dbReference type="NCBI Taxonomy" id="2840887"/>
    <lineage>
        <taxon>Bacteria</taxon>
        <taxon>Bacillati</taxon>
        <taxon>Bacillota</taxon>
        <taxon>Bacilli</taxon>
        <taxon>Candidatus Onthousia</taxon>
    </lineage>
</organism>
<dbReference type="SUPFAM" id="SSF75217">
    <property type="entry name" value="alpha/beta knot"/>
    <property type="match status" value="1"/>
</dbReference>
<dbReference type="GO" id="GO:0006396">
    <property type="term" value="P:RNA processing"/>
    <property type="evidence" value="ECO:0007669"/>
    <property type="project" value="InterPro"/>
</dbReference>
<sequence>MLVYGRNVAERIFKDEKLLKKVRKLKIEEKYYLKIQNSLGEFAKSKVKLARKSEIDNLTKENHQGIIIDMEDYQYTPLSKILEKEYDKVLILDHILDPHNFGAIIRTAVAAGFNAIIIPNDRQVLVNSTVVKTSVGAVFDIDIVLVTNLNNTIKTLKDNGFWIYGTVMDGEDYTSVDYNGKVCLIIGNEEKGMSKLVKESCDFLITIPISSKIDSLNASVAAGILIYEVVRSRK</sequence>
<evidence type="ECO:0000256" key="2">
    <source>
        <dbReference type="ARBA" id="ARBA00022603"/>
    </source>
</evidence>
<evidence type="ECO:0000256" key="1">
    <source>
        <dbReference type="ARBA" id="ARBA00007228"/>
    </source>
</evidence>
<accession>A0A9D1GAY0</accession>
<dbReference type="CDD" id="cd18103">
    <property type="entry name" value="SpoU-like_RlmB"/>
    <property type="match status" value="1"/>
</dbReference>
<dbReference type="EMBL" id="DVKQ01000060">
    <property type="protein sequence ID" value="HIT37757.1"/>
    <property type="molecule type" value="Genomic_DNA"/>
</dbReference>
<dbReference type="GO" id="GO:0003723">
    <property type="term" value="F:RNA binding"/>
    <property type="evidence" value="ECO:0007669"/>
    <property type="project" value="InterPro"/>
</dbReference>
<dbReference type="InterPro" id="IPR029028">
    <property type="entry name" value="Alpha/beta_knot_MTases"/>
</dbReference>